<dbReference type="InterPro" id="IPR014748">
    <property type="entry name" value="Enoyl-CoA_hydra_C"/>
</dbReference>
<dbReference type="SUPFAM" id="SSF52096">
    <property type="entry name" value="ClpP/crotonase"/>
    <property type="match status" value="1"/>
</dbReference>
<dbReference type="AlphaFoldDB" id="A0A9X1YPX6"/>
<evidence type="ECO:0000256" key="1">
    <source>
        <dbReference type="ARBA" id="ARBA00005254"/>
    </source>
</evidence>
<proteinExistence type="inferred from homology"/>
<dbReference type="PANTHER" id="PTHR11941">
    <property type="entry name" value="ENOYL-COA HYDRATASE-RELATED"/>
    <property type="match status" value="1"/>
</dbReference>
<gene>
    <name evidence="4" type="ORF">LPC04_08185</name>
</gene>
<dbReference type="InterPro" id="IPR001753">
    <property type="entry name" value="Enoyl-CoA_hydra/iso"/>
</dbReference>
<comment type="caution">
    <text evidence="4">The sequence shown here is derived from an EMBL/GenBank/DDBJ whole genome shotgun (WGS) entry which is preliminary data.</text>
</comment>
<keyword evidence="2" id="KW-0456">Lyase</keyword>
<dbReference type="FunFam" id="3.90.226.10:FF:000009">
    <property type="entry name" value="Carnitinyl-CoA dehydratase"/>
    <property type="match status" value="1"/>
</dbReference>
<dbReference type="Gene3D" id="3.90.226.10">
    <property type="entry name" value="2-enoyl-CoA Hydratase, Chain A, domain 1"/>
    <property type="match status" value="1"/>
</dbReference>
<sequence>MEHVHVRREGAMTIVTIDRPDRLNALHPPGHHELAAVFDEFARDPDQWVAVLTASGDRAFCAGNDLRFRAEHGRHPMPASGFGGLTSRFDLNKPVIAAVNGLAAGGGFELALACDIVVAGEHATFSLPEVQVGLAALAGGLHRLPRHVGLKVAMGIALTGRRVDAAEALQLGLVNQVVARGAELSGAFAWARTILDAAPLAVRATKATLLQGLEISEPDAAMQAQERNAAVHAMRDSADALEGPRAFAERRRPDWLGR</sequence>
<evidence type="ECO:0000313" key="5">
    <source>
        <dbReference type="Proteomes" id="UP001139353"/>
    </source>
</evidence>
<dbReference type="EMBL" id="JAJLJH010000001">
    <property type="protein sequence ID" value="MCK9685686.1"/>
    <property type="molecule type" value="Genomic_DNA"/>
</dbReference>
<dbReference type="GO" id="GO:0006635">
    <property type="term" value="P:fatty acid beta-oxidation"/>
    <property type="evidence" value="ECO:0007669"/>
    <property type="project" value="TreeGrafter"/>
</dbReference>
<dbReference type="InterPro" id="IPR018376">
    <property type="entry name" value="Enoyl-CoA_hyd/isom_CS"/>
</dbReference>
<dbReference type="GO" id="GO:0016829">
    <property type="term" value="F:lyase activity"/>
    <property type="evidence" value="ECO:0007669"/>
    <property type="project" value="UniProtKB-KW"/>
</dbReference>
<dbReference type="Pfam" id="PF00378">
    <property type="entry name" value="ECH_1"/>
    <property type="match status" value="1"/>
</dbReference>
<dbReference type="CDD" id="cd06558">
    <property type="entry name" value="crotonase-like"/>
    <property type="match status" value="1"/>
</dbReference>
<evidence type="ECO:0000313" key="4">
    <source>
        <dbReference type="EMBL" id="MCK9685686.1"/>
    </source>
</evidence>
<evidence type="ECO:0000256" key="3">
    <source>
        <dbReference type="RuleBase" id="RU003707"/>
    </source>
</evidence>
<protein>
    <submittedName>
        <fullName evidence="4">Enoyl-CoA hydratase-related protein</fullName>
    </submittedName>
</protein>
<dbReference type="Gene3D" id="1.10.12.10">
    <property type="entry name" value="Lyase 2-enoyl-coa Hydratase, Chain A, domain 2"/>
    <property type="match status" value="1"/>
</dbReference>
<evidence type="ECO:0000256" key="2">
    <source>
        <dbReference type="ARBA" id="ARBA00023239"/>
    </source>
</evidence>
<dbReference type="PANTHER" id="PTHR11941:SF54">
    <property type="entry name" value="ENOYL-COA HYDRATASE, MITOCHONDRIAL"/>
    <property type="match status" value="1"/>
</dbReference>
<comment type="similarity">
    <text evidence="1 3">Belongs to the enoyl-CoA hydratase/isomerase family.</text>
</comment>
<dbReference type="PROSITE" id="PS00166">
    <property type="entry name" value="ENOYL_COA_HYDRATASE"/>
    <property type="match status" value="1"/>
</dbReference>
<dbReference type="InterPro" id="IPR029045">
    <property type="entry name" value="ClpP/crotonase-like_dom_sf"/>
</dbReference>
<name>A0A9X1YPX6_9BURK</name>
<keyword evidence="5" id="KW-1185">Reference proteome</keyword>
<accession>A0A9X1YPX6</accession>
<dbReference type="Proteomes" id="UP001139353">
    <property type="component" value="Unassembled WGS sequence"/>
</dbReference>
<reference evidence="4" key="1">
    <citation type="submission" date="2021-11" db="EMBL/GenBank/DDBJ databases">
        <title>BS-T2-15 a new species belonging to the Comamonadaceae family isolated from the soil of a French oak forest.</title>
        <authorList>
            <person name="Mieszkin S."/>
            <person name="Alain K."/>
        </authorList>
    </citation>
    <scope>NUCLEOTIDE SEQUENCE</scope>
    <source>
        <strain evidence="4">BS-T2-15</strain>
    </source>
</reference>
<organism evidence="4 5">
    <name type="scientific">Scleromatobacter humisilvae</name>
    <dbReference type="NCBI Taxonomy" id="2897159"/>
    <lineage>
        <taxon>Bacteria</taxon>
        <taxon>Pseudomonadati</taxon>
        <taxon>Pseudomonadota</taxon>
        <taxon>Betaproteobacteria</taxon>
        <taxon>Burkholderiales</taxon>
        <taxon>Sphaerotilaceae</taxon>
        <taxon>Scleromatobacter</taxon>
    </lineage>
</organism>
<dbReference type="RefSeq" id="WP_275681681.1">
    <property type="nucleotide sequence ID" value="NZ_JAJLJH010000001.1"/>
</dbReference>